<reference evidence="1" key="1">
    <citation type="submission" date="2016-03" db="EMBL/GenBank/DDBJ databases">
        <title>Draft genome sequence of Rosellinia necatrix.</title>
        <authorList>
            <person name="Kanematsu S."/>
        </authorList>
    </citation>
    <scope>NUCLEOTIDE SEQUENCE [LARGE SCALE GENOMIC DNA]</scope>
    <source>
        <strain evidence="1">W97</strain>
    </source>
</reference>
<dbReference type="EMBL" id="DF977495">
    <property type="protein sequence ID" value="GAW26809.1"/>
    <property type="molecule type" value="Genomic_DNA"/>
</dbReference>
<keyword evidence="2" id="KW-1185">Reference proteome</keyword>
<organism evidence="1">
    <name type="scientific">Rosellinia necatrix</name>
    <name type="common">White root-rot fungus</name>
    <dbReference type="NCBI Taxonomy" id="77044"/>
    <lineage>
        <taxon>Eukaryota</taxon>
        <taxon>Fungi</taxon>
        <taxon>Dikarya</taxon>
        <taxon>Ascomycota</taxon>
        <taxon>Pezizomycotina</taxon>
        <taxon>Sordariomycetes</taxon>
        <taxon>Xylariomycetidae</taxon>
        <taxon>Xylariales</taxon>
        <taxon>Xylariaceae</taxon>
        <taxon>Rosellinia</taxon>
    </lineage>
</organism>
<sequence>MIVQMYNVIFGALSFYAFNMLAKTTRDPSVTGEIPLRPSSTIPHRLLATC</sequence>
<dbReference type="AlphaFoldDB" id="A0A1S8A9T3"/>
<evidence type="ECO:0000313" key="1">
    <source>
        <dbReference type="EMBL" id="GAW26809.1"/>
    </source>
</evidence>
<gene>
    <name evidence="1" type="ORF">SAMD00023353_5000680</name>
</gene>
<dbReference type="Proteomes" id="UP000054516">
    <property type="component" value="Unassembled WGS sequence"/>
</dbReference>
<accession>A0A1S8A9T3</accession>
<name>A0A1S8A9T3_ROSNE</name>
<proteinExistence type="predicted"/>
<evidence type="ECO:0000313" key="2">
    <source>
        <dbReference type="Proteomes" id="UP000054516"/>
    </source>
</evidence>
<protein>
    <submittedName>
        <fullName evidence="1">Uncharacterized protein</fullName>
    </submittedName>
</protein>